<dbReference type="EMBL" id="KN822147">
    <property type="protein sequence ID" value="KIM54796.1"/>
    <property type="molecule type" value="Genomic_DNA"/>
</dbReference>
<dbReference type="AlphaFoldDB" id="A0A0C3DFD1"/>
<dbReference type="OrthoDB" id="3364670at2759"/>
<reference evidence="3" key="2">
    <citation type="submission" date="2015-01" db="EMBL/GenBank/DDBJ databases">
        <title>Evolutionary Origins and Diversification of the Mycorrhizal Mutualists.</title>
        <authorList>
            <consortium name="DOE Joint Genome Institute"/>
            <consortium name="Mycorrhizal Genomics Consortium"/>
            <person name="Kohler A."/>
            <person name="Kuo A."/>
            <person name="Nagy L.G."/>
            <person name="Floudas D."/>
            <person name="Copeland A."/>
            <person name="Barry K.W."/>
            <person name="Cichocki N."/>
            <person name="Veneault-Fourrey C."/>
            <person name="LaButti K."/>
            <person name="Lindquist E.A."/>
            <person name="Lipzen A."/>
            <person name="Lundell T."/>
            <person name="Morin E."/>
            <person name="Murat C."/>
            <person name="Riley R."/>
            <person name="Ohm R."/>
            <person name="Sun H."/>
            <person name="Tunlid A."/>
            <person name="Henrissat B."/>
            <person name="Grigoriev I.V."/>
            <person name="Hibbett D.S."/>
            <person name="Martin F."/>
        </authorList>
    </citation>
    <scope>NUCLEOTIDE SEQUENCE [LARGE SCALE GENOMIC DNA]</scope>
    <source>
        <strain evidence="3">Foug A</strain>
    </source>
</reference>
<organism evidence="2 3">
    <name type="scientific">Scleroderma citrinum Foug A</name>
    <dbReference type="NCBI Taxonomy" id="1036808"/>
    <lineage>
        <taxon>Eukaryota</taxon>
        <taxon>Fungi</taxon>
        <taxon>Dikarya</taxon>
        <taxon>Basidiomycota</taxon>
        <taxon>Agaricomycotina</taxon>
        <taxon>Agaricomycetes</taxon>
        <taxon>Agaricomycetidae</taxon>
        <taxon>Boletales</taxon>
        <taxon>Sclerodermatineae</taxon>
        <taxon>Sclerodermataceae</taxon>
        <taxon>Scleroderma</taxon>
    </lineage>
</organism>
<feature type="signal peptide" evidence="1">
    <location>
        <begin position="1"/>
        <end position="23"/>
    </location>
</feature>
<keyword evidence="3" id="KW-1185">Reference proteome</keyword>
<protein>
    <submittedName>
        <fullName evidence="2">Uncharacterized protein</fullName>
    </submittedName>
</protein>
<reference evidence="2 3" key="1">
    <citation type="submission" date="2014-04" db="EMBL/GenBank/DDBJ databases">
        <authorList>
            <consortium name="DOE Joint Genome Institute"/>
            <person name="Kuo A."/>
            <person name="Kohler A."/>
            <person name="Nagy L.G."/>
            <person name="Floudas D."/>
            <person name="Copeland A."/>
            <person name="Barry K.W."/>
            <person name="Cichocki N."/>
            <person name="Veneault-Fourrey C."/>
            <person name="LaButti K."/>
            <person name="Lindquist E.A."/>
            <person name="Lipzen A."/>
            <person name="Lundell T."/>
            <person name="Morin E."/>
            <person name="Murat C."/>
            <person name="Sun H."/>
            <person name="Tunlid A."/>
            <person name="Henrissat B."/>
            <person name="Grigoriev I.V."/>
            <person name="Hibbett D.S."/>
            <person name="Martin F."/>
            <person name="Nordberg H.P."/>
            <person name="Cantor M.N."/>
            <person name="Hua S.X."/>
        </authorList>
    </citation>
    <scope>NUCLEOTIDE SEQUENCE [LARGE SCALE GENOMIC DNA]</scope>
    <source>
        <strain evidence="2 3">Foug A</strain>
    </source>
</reference>
<gene>
    <name evidence="2" type="ORF">SCLCIDRAFT_136061</name>
</gene>
<accession>A0A0C3DFD1</accession>
<evidence type="ECO:0000313" key="2">
    <source>
        <dbReference type="EMBL" id="KIM54796.1"/>
    </source>
</evidence>
<keyword evidence="1" id="KW-0732">Signal</keyword>
<evidence type="ECO:0000313" key="3">
    <source>
        <dbReference type="Proteomes" id="UP000053989"/>
    </source>
</evidence>
<dbReference type="HOGENOM" id="CLU_114232_0_0_1"/>
<proteinExistence type="predicted"/>
<dbReference type="InParanoid" id="A0A0C3DFD1"/>
<feature type="chain" id="PRO_5002163297" evidence="1">
    <location>
        <begin position="24"/>
        <end position="221"/>
    </location>
</feature>
<name>A0A0C3DFD1_9AGAM</name>
<sequence>MSIFGRPCIYIIRLILITLFSQCQRHIWLIDHHAAAVANDMVTDLGDWLRCRLKKGIHDQSSVAWEVLDQCKLNVSELRKQWSDQSISPLVPWRHTTTRLLIVLCCVGCGCLSDLNPHFDSYWTIIEMGSVSQETHDALANLEWGHERLLSKVDVLYSSLNIHDRFPELEGMKFEFIQTLLLMQDLKINICRRVIGSFFEWDKLNRAVGGRQKALGKSLLS</sequence>
<evidence type="ECO:0000256" key="1">
    <source>
        <dbReference type="SAM" id="SignalP"/>
    </source>
</evidence>
<dbReference type="STRING" id="1036808.A0A0C3DFD1"/>
<dbReference type="Proteomes" id="UP000053989">
    <property type="component" value="Unassembled WGS sequence"/>
</dbReference>